<dbReference type="PROSITE" id="PS50181">
    <property type="entry name" value="FBOX"/>
    <property type="match status" value="1"/>
</dbReference>
<evidence type="ECO:0000313" key="2">
    <source>
        <dbReference type="EMBL" id="CAF3314885.1"/>
    </source>
</evidence>
<gene>
    <name evidence="2" type="ORF">FME351_LOCUS782</name>
    <name evidence="3" type="ORF">KIK155_LOCUS2624</name>
</gene>
<sequence length="542" mass="63637">MNISNNNQKNILDLPNEILFIIFKKLNMVDVLYSLVDVTQRFDQIILNPLYICNLDMTTMTMKSCFEFIYSIDNKVLDRICKTILHRIHHQVNELTVEQHSMERVLHTINYPALHSLSFIDFQEDVLLKYLTDNTALRKLLTEQITSLQIDVMDKKTSPSLPRTLSTIFAFVLSLCKRLIKLSFCHLYHHLTNCTFDLSSTNCLSSTLTTLEITVKTFDDCLYLLDERLSCLSTLKIHVDEIAFTSGTIDNTKILPKLKHFTFWSDPRTLVYDNQILPLFRRMINLEELIFFLSIIRIDSNYIDGIQLYDDILIYMRRLKKFVFNIDTCVIKKNIGIALSSNEDIQRSFIGREYGPVGTHVETFSGENKGRGHMYSLPHEFNGRCHIYSLPYQFKNFHYLSNSFQGGMFDNVHCLMMTDIRPFEHYFFKVISQSFPLLKRLYIFNNEPQKEKQQPITFIKFSHLILLYLTSAHVDYAKQFLFNKHCHLPCLLDLYIRYESLAVVTNNFTNDGTRRTCDKLTSLHVKEPFVPPENFHQYFPLL</sequence>
<feature type="domain" description="F-box" evidence="1">
    <location>
        <begin position="8"/>
        <end position="55"/>
    </location>
</feature>
<organism evidence="3 4">
    <name type="scientific">Rotaria socialis</name>
    <dbReference type="NCBI Taxonomy" id="392032"/>
    <lineage>
        <taxon>Eukaryota</taxon>
        <taxon>Metazoa</taxon>
        <taxon>Spiralia</taxon>
        <taxon>Gnathifera</taxon>
        <taxon>Rotifera</taxon>
        <taxon>Eurotatoria</taxon>
        <taxon>Bdelloidea</taxon>
        <taxon>Philodinida</taxon>
        <taxon>Philodinidae</taxon>
        <taxon>Rotaria</taxon>
    </lineage>
</organism>
<evidence type="ECO:0000259" key="1">
    <source>
        <dbReference type="PROSITE" id="PS50181"/>
    </source>
</evidence>
<protein>
    <recommendedName>
        <fullName evidence="1">F-box domain-containing protein</fullName>
    </recommendedName>
</protein>
<reference evidence="3" key="1">
    <citation type="submission" date="2021-02" db="EMBL/GenBank/DDBJ databases">
        <authorList>
            <person name="Nowell W R."/>
        </authorList>
    </citation>
    <scope>NUCLEOTIDE SEQUENCE</scope>
</reference>
<evidence type="ECO:0000313" key="3">
    <source>
        <dbReference type="EMBL" id="CAF3340058.1"/>
    </source>
</evidence>
<dbReference type="AlphaFoldDB" id="A0A817V4M3"/>
<dbReference type="Proteomes" id="UP000663869">
    <property type="component" value="Unassembled WGS sequence"/>
</dbReference>
<dbReference type="EMBL" id="CAJNYV010000064">
    <property type="protein sequence ID" value="CAF3340058.1"/>
    <property type="molecule type" value="Genomic_DNA"/>
</dbReference>
<comment type="caution">
    <text evidence="3">The sequence shown here is derived from an EMBL/GenBank/DDBJ whole genome shotgun (WGS) entry which is preliminary data.</text>
</comment>
<evidence type="ECO:0000313" key="4">
    <source>
        <dbReference type="Proteomes" id="UP000663865"/>
    </source>
</evidence>
<proteinExistence type="predicted"/>
<name>A0A817V4M3_9BILA</name>
<dbReference type="Proteomes" id="UP000663865">
    <property type="component" value="Unassembled WGS sequence"/>
</dbReference>
<accession>A0A817V4M3</accession>
<dbReference type="InterPro" id="IPR001810">
    <property type="entry name" value="F-box_dom"/>
</dbReference>
<dbReference type="EMBL" id="CAJNYU010000017">
    <property type="protein sequence ID" value="CAF3314885.1"/>
    <property type="molecule type" value="Genomic_DNA"/>
</dbReference>